<dbReference type="ExpressionAtlas" id="M1BQZ5">
    <property type="expression patterns" value="baseline"/>
</dbReference>
<dbReference type="AlphaFoldDB" id="M1BQZ5"/>
<feature type="region of interest" description="Disordered" evidence="1">
    <location>
        <begin position="553"/>
        <end position="588"/>
    </location>
</feature>
<evidence type="ECO:0000313" key="6">
    <source>
        <dbReference type="Proteomes" id="UP000011115"/>
    </source>
</evidence>
<dbReference type="Pfam" id="PF24495">
    <property type="entry name" value="Ig_TMEM131_2"/>
    <property type="match status" value="1"/>
</dbReference>
<dbReference type="Pfam" id="PF24474">
    <property type="entry name" value="DUF7579"/>
    <property type="match status" value="1"/>
</dbReference>
<organism evidence="5 6">
    <name type="scientific">Solanum tuberosum</name>
    <name type="common">Potato</name>
    <dbReference type="NCBI Taxonomy" id="4113"/>
    <lineage>
        <taxon>Eukaryota</taxon>
        <taxon>Viridiplantae</taxon>
        <taxon>Streptophyta</taxon>
        <taxon>Embryophyta</taxon>
        <taxon>Tracheophyta</taxon>
        <taxon>Spermatophyta</taxon>
        <taxon>Magnoliopsida</taxon>
        <taxon>eudicotyledons</taxon>
        <taxon>Gunneridae</taxon>
        <taxon>Pentapetalae</taxon>
        <taxon>asterids</taxon>
        <taxon>lamiids</taxon>
        <taxon>Solanales</taxon>
        <taxon>Solanaceae</taxon>
        <taxon>Solanoideae</taxon>
        <taxon>Solaneae</taxon>
        <taxon>Solanum</taxon>
    </lineage>
</organism>
<dbReference type="HOGENOM" id="CLU_464155_0_0_1"/>
<dbReference type="PANTHER" id="PTHR22050:SF0">
    <property type="entry name" value="TRANSMEMBRANE PROTEIN 131 HOMOLOG"/>
    <property type="match status" value="1"/>
</dbReference>
<reference evidence="6" key="1">
    <citation type="journal article" date="2011" name="Nature">
        <title>Genome sequence and analysis of the tuber crop potato.</title>
        <authorList>
            <consortium name="The Potato Genome Sequencing Consortium"/>
        </authorList>
    </citation>
    <scope>NUCLEOTIDE SEQUENCE [LARGE SCALE GENOMIC DNA]</scope>
    <source>
        <strain evidence="6">cv. DM1-3 516 R44</strain>
    </source>
</reference>
<evidence type="ECO:0000259" key="4">
    <source>
        <dbReference type="Pfam" id="PF24495"/>
    </source>
</evidence>
<gene>
    <name evidence="5" type="primary">LOC102582260</name>
</gene>
<dbReference type="PANTHER" id="PTHR22050">
    <property type="entry name" value="RW1 PROTEIN HOMOLOG"/>
    <property type="match status" value="1"/>
</dbReference>
<dbReference type="InterPro" id="IPR056001">
    <property type="entry name" value="DUF7579"/>
</dbReference>
<accession>M1BQZ5</accession>
<dbReference type="Gramene" id="PGSC0003DMT400050852">
    <property type="protein sequence ID" value="PGSC0003DMT400050852"/>
    <property type="gene ID" value="PGSC0003DMG400019754"/>
</dbReference>
<evidence type="ECO:0000256" key="1">
    <source>
        <dbReference type="SAM" id="MobiDB-lite"/>
    </source>
</evidence>
<evidence type="ECO:0000313" key="5">
    <source>
        <dbReference type="EnsemblPlants" id="PGSC0003DMT400050852"/>
    </source>
</evidence>
<evidence type="ECO:0000259" key="2">
    <source>
        <dbReference type="Pfam" id="PF12371"/>
    </source>
</evidence>
<feature type="compositionally biased region" description="Low complexity" evidence="1">
    <location>
        <begin position="572"/>
        <end position="588"/>
    </location>
</feature>
<dbReference type="Pfam" id="PF12371">
    <property type="entry name" value="TMEM131_like_N"/>
    <property type="match status" value="1"/>
</dbReference>
<protein>
    <submittedName>
        <fullName evidence="5">Uncharacterized protein</fullName>
    </submittedName>
</protein>
<sequence length="588" mass="64958">MKGQQNQAEYDACMSYKPNEVDGFSGDLSSGFVLENPVPRQSLDSVCSHTDLFCFPPRLRGFLFEEKNAQSQVEEVSGVQSDVDIGSDEENKNLSRSSDSCIFKFLGGRTISCYLSYQECYSELPCSCIRRNRQNGVSFSEVPLSDDKYQKLKPKAEDETDSFNILGGSSPHVEINPPLLDWGEKYLYFPSLAFLNVKNTHSDRTLTVFEPYGTNSQFYPCNFSETLLAPGETASICFVFLPTWLGFSAAQFVLQTSFGGFLVQAKGFAVESPYRIQPLVGLDISSSGRLSKNLSLYNPYNEALYVEEVTIWTSISSGDNTLYAKAICNMNEGEDSNNNFSLLGVKEWLDVKGDEVGIPLVAIRPHRNWEIDPDKTETIIELDFPSHTRGEIFGAFSLQLLSSSKGKADTIIVPLKAELGKMSAHSELTDPLFLSIQTVEPCATDGTSVVALSVRNDSPYILSVVKVSEAGENIKYFHVRYVEGLILFPSTVTQVAVVTYSSPSVQLDPLVQAHEMSMNCKLLVSTNDSRTSEIEVTCMDVVSLCSGGKYDTSIGQEEHSDEVELGNTRAISSSSSMRSPLESKMSRY</sequence>
<dbReference type="EnsemblPlants" id="PGSC0003DMT400050852">
    <property type="protein sequence ID" value="PGSC0003DMT400050852"/>
    <property type="gene ID" value="PGSC0003DMG400019754"/>
</dbReference>
<evidence type="ECO:0000259" key="3">
    <source>
        <dbReference type="Pfam" id="PF24474"/>
    </source>
</evidence>
<feature type="domain" description="DUF7579" evidence="3">
    <location>
        <begin position="432"/>
        <end position="547"/>
    </location>
</feature>
<reference evidence="5" key="2">
    <citation type="submission" date="2015-06" db="UniProtKB">
        <authorList>
            <consortium name="EnsemblPlants"/>
        </authorList>
    </citation>
    <scope>IDENTIFICATION</scope>
    <source>
        <strain evidence="5">DM1-3 516 R44</strain>
    </source>
</reference>
<feature type="domain" description="Transmembrane protein 131-like N-terminal" evidence="2">
    <location>
        <begin position="173"/>
        <end position="256"/>
    </location>
</feature>
<proteinExistence type="predicted"/>
<name>M1BQZ5_SOLTU</name>
<dbReference type="InterPro" id="IPR039877">
    <property type="entry name" value="TMEM131-like"/>
</dbReference>
<dbReference type="InterPro" id="IPR056311">
    <property type="entry name" value="TMEM131_Ig_2"/>
</dbReference>
<keyword evidence="6" id="KW-1185">Reference proteome</keyword>
<dbReference type="InterPro" id="IPR022113">
    <property type="entry name" value="TMEM131L_N"/>
</dbReference>
<dbReference type="Proteomes" id="UP000011115">
    <property type="component" value="Unassembled WGS sequence"/>
</dbReference>
<feature type="domain" description="TMEM131 second Ig-like" evidence="4">
    <location>
        <begin position="273"/>
        <end position="311"/>
    </location>
</feature>